<name>A0A542DT08_9ACTN</name>
<sequence>MTTDNALMTTDSVMIDHPTRRLVVTLPRAYDAACEHFETLVPEADLHRFYQQGSWRATLELAEINGPFGFMRYYRSDLCALMAGSPSLWKATQYLIGNHTIAERAFREEASAGLYAPMPCMIYADPDGDTKLAVDQPGLLFDSYGNPQIAEVGRELDARLAQLITLLGGQVLPHL</sequence>
<reference evidence="1 2" key="1">
    <citation type="submission" date="2019-06" db="EMBL/GenBank/DDBJ databases">
        <title>Sequencing the genomes of 1000 actinobacteria strains.</title>
        <authorList>
            <person name="Klenk H.-P."/>
        </authorList>
    </citation>
    <scope>NUCLEOTIDE SEQUENCE [LARGE SCALE GENOMIC DNA]</scope>
    <source>
        <strain evidence="1 2">DSM 17305</strain>
    </source>
</reference>
<gene>
    <name evidence="1" type="ORF">FB475_5875</name>
</gene>
<dbReference type="Gene3D" id="3.30.310.70">
    <property type="entry name" value="TT1751-like domain"/>
    <property type="match status" value="1"/>
</dbReference>
<proteinExistence type="predicted"/>
<dbReference type="RefSeq" id="WP_202878589.1">
    <property type="nucleotide sequence ID" value="NZ_BAAAKA010000014.1"/>
</dbReference>
<dbReference type="InterPro" id="IPR005180">
    <property type="entry name" value="DUF302"/>
</dbReference>
<evidence type="ECO:0000313" key="1">
    <source>
        <dbReference type="EMBL" id="TQJ06220.1"/>
    </source>
</evidence>
<organism evidence="1 2">
    <name type="scientific">Kribbella jejuensis</name>
    <dbReference type="NCBI Taxonomy" id="236068"/>
    <lineage>
        <taxon>Bacteria</taxon>
        <taxon>Bacillati</taxon>
        <taxon>Actinomycetota</taxon>
        <taxon>Actinomycetes</taxon>
        <taxon>Propionibacteriales</taxon>
        <taxon>Kribbellaceae</taxon>
        <taxon>Kribbella</taxon>
    </lineage>
</organism>
<protein>
    <recommendedName>
        <fullName evidence="3">DUF302 domain-containing protein</fullName>
    </recommendedName>
</protein>
<evidence type="ECO:0008006" key="3">
    <source>
        <dbReference type="Google" id="ProtNLM"/>
    </source>
</evidence>
<dbReference type="EMBL" id="VFMM01000003">
    <property type="protein sequence ID" value="TQJ06220.1"/>
    <property type="molecule type" value="Genomic_DNA"/>
</dbReference>
<evidence type="ECO:0000313" key="2">
    <source>
        <dbReference type="Proteomes" id="UP000316298"/>
    </source>
</evidence>
<accession>A0A542DT08</accession>
<keyword evidence="2" id="KW-1185">Reference proteome</keyword>
<dbReference type="Proteomes" id="UP000316298">
    <property type="component" value="Unassembled WGS sequence"/>
</dbReference>
<comment type="caution">
    <text evidence="1">The sequence shown here is derived from an EMBL/GenBank/DDBJ whole genome shotgun (WGS) entry which is preliminary data.</text>
</comment>
<dbReference type="InterPro" id="IPR035923">
    <property type="entry name" value="TT1751-like_sf"/>
</dbReference>
<dbReference type="CDD" id="cd14797">
    <property type="entry name" value="DUF302"/>
    <property type="match status" value="1"/>
</dbReference>
<dbReference type="AlphaFoldDB" id="A0A542DT08"/>
<dbReference type="SUPFAM" id="SSF103247">
    <property type="entry name" value="TT1751-like"/>
    <property type="match status" value="1"/>
</dbReference>